<evidence type="ECO:0000313" key="3">
    <source>
        <dbReference type="Proteomes" id="UP000030752"/>
    </source>
</evidence>
<accession>W2S6H2</accession>
<dbReference type="GeneID" id="19977806"/>
<dbReference type="Gene3D" id="3.40.630.30">
    <property type="match status" value="1"/>
</dbReference>
<dbReference type="OrthoDB" id="41532at2759"/>
<dbReference type="HOGENOM" id="CLU_943392_0_0_1"/>
<dbReference type="InterPro" id="IPR000182">
    <property type="entry name" value="GNAT_dom"/>
</dbReference>
<proteinExistence type="predicted"/>
<evidence type="ECO:0000313" key="2">
    <source>
        <dbReference type="EMBL" id="ETN44287.1"/>
    </source>
</evidence>
<dbReference type="PROSITE" id="PS51186">
    <property type="entry name" value="GNAT"/>
    <property type="match status" value="1"/>
</dbReference>
<dbReference type="InParanoid" id="W2S6H2"/>
<reference evidence="2 3" key="1">
    <citation type="submission" date="2013-03" db="EMBL/GenBank/DDBJ databases">
        <title>The Genome Sequence of Phialophora europaea CBS 101466.</title>
        <authorList>
            <consortium name="The Broad Institute Genomics Platform"/>
            <person name="Cuomo C."/>
            <person name="de Hoog S."/>
            <person name="Gorbushina A."/>
            <person name="Walker B."/>
            <person name="Young S.K."/>
            <person name="Zeng Q."/>
            <person name="Gargeya S."/>
            <person name="Fitzgerald M."/>
            <person name="Haas B."/>
            <person name="Abouelleil A."/>
            <person name="Allen A.W."/>
            <person name="Alvarado L."/>
            <person name="Arachchi H.M."/>
            <person name="Berlin A.M."/>
            <person name="Chapman S.B."/>
            <person name="Gainer-Dewar J."/>
            <person name="Goldberg J."/>
            <person name="Griggs A."/>
            <person name="Gujja S."/>
            <person name="Hansen M."/>
            <person name="Howarth C."/>
            <person name="Imamovic A."/>
            <person name="Ireland A."/>
            <person name="Larimer J."/>
            <person name="McCowan C."/>
            <person name="Murphy C."/>
            <person name="Pearson M."/>
            <person name="Poon T.W."/>
            <person name="Priest M."/>
            <person name="Roberts A."/>
            <person name="Saif S."/>
            <person name="Shea T."/>
            <person name="Sisk P."/>
            <person name="Sykes S."/>
            <person name="Wortman J."/>
            <person name="Nusbaum C."/>
            <person name="Birren B."/>
        </authorList>
    </citation>
    <scope>NUCLEOTIDE SEQUENCE [LARGE SCALE GENOMIC DNA]</scope>
    <source>
        <strain evidence="2 3">CBS 101466</strain>
    </source>
</reference>
<name>W2S6H2_CYPE1</name>
<dbReference type="VEuPathDB" id="FungiDB:HMPREF1541_10467"/>
<dbReference type="InterPro" id="IPR016181">
    <property type="entry name" value="Acyl_CoA_acyltransferase"/>
</dbReference>
<dbReference type="Pfam" id="PF00583">
    <property type="entry name" value="Acetyltransf_1"/>
    <property type="match status" value="1"/>
</dbReference>
<keyword evidence="3" id="KW-1185">Reference proteome</keyword>
<evidence type="ECO:0000259" key="1">
    <source>
        <dbReference type="PROSITE" id="PS51186"/>
    </source>
</evidence>
<feature type="domain" description="N-acetyltransferase" evidence="1">
    <location>
        <begin position="18"/>
        <end position="175"/>
    </location>
</feature>
<sequence length="295" mass="33527">MASHIRATWKETSDWIFTTGDNHTTAEAVEFHNLGAQDYYVDMNTDLNYFETGIVAQFGTLSCLSLYMHNKDGKFAGFSRTAIRGNRGWLGGICLAPEFRGRGGGSLLFEEYVNLLRERASIKTLQFECIAQNTRALTMYGKFGCEIKGDLITYTTELQDFEPAPGGLTMTTSDRIDLRSPWLQHTTNYPWQREFSVLLAGPHEQYRFTLDGEVVLELAVDATRNPVRIDGIAYQQRPTPERLTEAIRMMSKSLSKTKFRVSNEPSDSDVTPLLEAVLKREELYQKALVLRMDHK</sequence>
<dbReference type="SUPFAM" id="SSF55729">
    <property type="entry name" value="Acyl-CoA N-acyltransferases (Nat)"/>
    <property type="match status" value="1"/>
</dbReference>
<dbReference type="RefSeq" id="XP_008713360.1">
    <property type="nucleotide sequence ID" value="XM_008715138.1"/>
</dbReference>
<dbReference type="CDD" id="cd04301">
    <property type="entry name" value="NAT_SF"/>
    <property type="match status" value="1"/>
</dbReference>
<organism evidence="2 3">
    <name type="scientific">Cyphellophora europaea (strain CBS 101466)</name>
    <name type="common">Phialophora europaea</name>
    <dbReference type="NCBI Taxonomy" id="1220924"/>
    <lineage>
        <taxon>Eukaryota</taxon>
        <taxon>Fungi</taxon>
        <taxon>Dikarya</taxon>
        <taxon>Ascomycota</taxon>
        <taxon>Pezizomycotina</taxon>
        <taxon>Eurotiomycetes</taxon>
        <taxon>Chaetothyriomycetidae</taxon>
        <taxon>Chaetothyriales</taxon>
        <taxon>Cyphellophoraceae</taxon>
        <taxon>Cyphellophora</taxon>
    </lineage>
</organism>
<dbReference type="GO" id="GO:0016747">
    <property type="term" value="F:acyltransferase activity, transferring groups other than amino-acyl groups"/>
    <property type="evidence" value="ECO:0007669"/>
    <property type="project" value="InterPro"/>
</dbReference>
<dbReference type="Proteomes" id="UP000030752">
    <property type="component" value="Unassembled WGS sequence"/>
</dbReference>
<gene>
    <name evidence="2" type="ORF">HMPREF1541_10467</name>
</gene>
<dbReference type="EMBL" id="KB822715">
    <property type="protein sequence ID" value="ETN44287.1"/>
    <property type="molecule type" value="Genomic_DNA"/>
</dbReference>
<dbReference type="AlphaFoldDB" id="W2S6H2"/>
<protein>
    <recommendedName>
        <fullName evidence="1">N-acetyltransferase domain-containing protein</fullName>
    </recommendedName>
</protein>